<name>A0A2M8LXD1_9ACTN</name>
<dbReference type="AlphaFoldDB" id="A0A2M8LXD1"/>
<dbReference type="Proteomes" id="UP000230407">
    <property type="component" value="Unassembled WGS sequence"/>
</dbReference>
<keyword evidence="1" id="KW-1133">Transmembrane helix</keyword>
<protein>
    <recommendedName>
        <fullName evidence="4">Flp family type IVb pilin</fullName>
    </recommendedName>
</protein>
<accession>A0A2M8LXD1</accession>
<proteinExistence type="predicted"/>
<sequence>MSDKLLRTAVNAQARLRNWGEVRADALRRRADEGQSAVEYMGIIAVVVAIILVLLGTNLGATIAAEIVEQVESITG</sequence>
<evidence type="ECO:0000313" key="3">
    <source>
        <dbReference type="Proteomes" id="UP000230407"/>
    </source>
</evidence>
<evidence type="ECO:0000313" key="2">
    <source>
        <dbReference type="EMBL" id="PJE96627.1"/>
    </source>
</evidence>
<reference evidence="2 3" key="1">
    <citation type="submission" date="2017-11" db="EMBL/GenBank/DDBJ databases">
        <title>Streptomyces carmine sp. nov., a novel actinomycete isolated from Sophora alopecuroides in Xinjiang, China.</title>
        <authorList>
            <person name="Wang Y."/>
            <person name="Luo X."/>
            <person name="Wan C."/>
            <person name="Zhang L."/>
        </authorList>
    </citation>
    <scope>NUCLEOTIDE SEQUENCE [LARGE SCALE GENOMIC DNA]</scope>
    <source>
        <strain evidence="2 3">TRM SA0054</strain>
    </source>
</reference>
<feature type="transmembrane region" description="Helical" evidence="1">
    <location>
        <begin position="37"/>
        <end position="56"/>
    </location>
</feature>
<keyword evidence="3" id="KW-1185">Reference proteome</keyword>
<dbReference type="RefSeq" id="WP_100202611.1">
    <property type="nucleotide sequence ID" value="NZ_PGGW01000057.1"/>
</dbReference>
<dbReference type="EMBL" id="PGGW01000057">
    <property type="protein sequence ID" value="PJE96627.1"/>
    <property type="molecule type" value="Genomic_DNA"/>
</dbReference>
<keyword evidence="1" id="KW-0812">Transmembrane</keyword>
<organism evidence="2 3">
    <name type="scientific">Streptomyces carminius</name>
    <dbReference type="NCBI Taxonomy" id="2665496"/>
    <lineage>
        <taxon>Bacteria</taxon>
        <taxon>Bacillati</taxon>
        <taxon>Actinomycetota</taxon>
        <taxon>Actinomycetes</taxon>
        <taxon>Kitasatosporales</taxon>
        <taxon>Streptomycetaceae</taxon>
        <taxon>Streptomyces</taxon>
    </lineage>
</organism>
<evidence type="ECO:0008006" key="4">
    <source>
        <dbReference type="Google" id="ProtNLM"/>
    </source>
</evidence>
<gene>
    <name evidence="2" type="ORF">CUT44_16405</name>
</gene>
<comment type="caution">
    <text evidence="2">The sequence shown here is derived from an EMBL/GenBank/DDBJ whole genome shotgun (WGS) entry which is preliminary data.</text>
</comment>
<keyword evidence="1" id="KW-0472">Membrane</keyword>
<evidence type="ECO:0000256" key="1">
    <source>
        <dbReference type="SAM" id="Phobius"/>
    </source>
</evidence>